<dbReference type="Gene3D" id="3.40.50.360">
    <property type="match status" value="1"/>
</dbReference>
<sequence length="189" mass="20361">MPVLQIVVGSTRPGRVGAPVAAWAAEQARAHGGFDVEVLDLAEIDLPMFDEPIHPVRAQYTNDHTKRWSETIARGDAFVFVTPEYNGSYAGVLKNAIDFLNHEWRYKPAGIVSYGGVSAGTRAAVALRSVLTTLRMVPAVDAVHIPFVGEKIADDGTLVANDVMIAAAKTMFDEIARLRTGIAPLRPAP</sequence>
<keyword evidence="3" id="KW-1185">Reference proteome</keyword>
<organism evidence="2 3">
    <name type="scientific">Pseudonocardia sulfidoxydans NBRC 16205</name>
    <dbReference type="NCBI Taxonomy" id="1223511"/>
    <lineage>
        <taxon>Bacteria</taxon>
        <taxon>Bacillati</taxon>
        <taxon>Actinomycetota</taxon>
        <taxon>Actinomycetes</taxon>
        <taxon>Pseudonocardiales</taxon>
        <taxon>Pseudonocardiaceae</taxon>
        <taxon>Pseudonocardia</taxon>
    </lineage>
</organism>
<dbReference type="SUPFAM" id="SSF52218">
    <property type="entry name" value="Flavoproteins"/>
    <property type="match status" value="1"/>
</dbReference>
<reference evidence="2 3" key="1">
    <citation type="submission" date="2019-07" db="EMBL/GenBank/DDBJ databases">
        <title>Whole genome shotgun sequence of Pseudonocardia sulfidoxydans NBRC 16205.</title>
        <authorList>
            <person name="Hosoyama A."/>
            <person name="Uohara A."/>
            <person name="Ohji S."/>
            <person name="Ichikawa N."/>
        </authorList>
    </citation>
    <scope>NUCLEOTIDE SEQUENCE [LARGE SCALE GENOMIC DNA]</scope>
    <source>
        <strain evidence="2 3">NBRC 16205</strain>
    </source>
</reference>
<accession>A0A511DCS7</accession>
<proteinExistence type="predicted"/>
<name>A0A511DCS7_9PSEU</name>
<dbReference type="PANTHER" id="PTHR30543:SF21">
    <property type="entry name" value="NAD(P)H-DEPENDENT FMN REDUCTASE LOT6"/>
    <property type="match status" value="1"/>
</dbReference>
<evidence type="ECO:0000313" key="2">
    <source>
        <dbReference type="EMBL" id="GEL22616.1"/>
    </source>
</evidence>
<dbReference type="OrthoDB" id="9812295at2"/>
<feature type="domain" description="NADPH-dependent FMN reductase-like" evidence="1">
    <location>
        <begin position="6"/>
        <end position="146"/>
    </location>
</feature>
<protein>
    <submittedName>
        <fullName evidence="2">Reductase</fullName>
    </submittedName>
</protein>
<dbReference type="Pfam" id="PF03358">
    <property type="entry name" value="FMN_red"/>
    <property type="match status" value="1"/>
</dbReference>
<dbReference type="InterPro" id="IPR050712">
    <property type="entry name" value="NAD(P)H-dep_reductase"/>
</dbReference>
<dbReference type="GO" id="GO:0005829">
    <property type="term" value="C:cytosol"/>
    <property type="evidence" value="ECO:0007669"/>
    <property type="project" value="TreeGrafter"/>
</dbReference>
<dbReference type="InterPro" id="IPR029039">
    <property type="entry name" value="Flavoprotein-like_sf"/>
</dbReference>
<dbReference type="InterPro" id="IPR005025">
    <property type="entry name" value="FMN_Rdtase-like_dom"/>
</dbReference>
<dbReference type="PANTHER" id="PTHR30543">
    <property type="entry name" value="CHROMATE REDUCTASE"/>
    <property type="match status" value="1"/>
</dbReference>
<dbReference type="GO" id="GO:0010181">
    <property type="term" value="F:FMN binding"/>
    <property type="evidence" value="ECO:0007669"/>
    <property type="project" value="TreeGrafter"/>
</dbReference>
<dbReference type="GO" id="GO:0016491">
    <property type="term" value="F:oxidoreductase activity"/>
    <property type="evidence" value="ECO:0007669"/>
    <property type="project" value="InterPro"/>
</dbReference>
<dbReference type="Proteomes" id="UP000321685">
    <property type="component" value="Unassembled WGS sequence"/>
</dbReference>
<gene>
    <name evidence="2" type="ORF">PSU4_15700</name>
</gene>
<dbReference type="AlphaFoldDB" id="A0A511DCS7"/>
<dbReference type="EMBL" id="BJVJ01000010">
    <property type="protein sequence ID" value="GEL22616.1"/>
    <property type="molecule type" value="Genomic_DNA"/>
</dbReference>
<evidence type="ECO:0000313" key="3">
    <source>
        <dbReference type="Proteomes" id="UP000321685"/>
    </source>
</evidence>
<comment type="caution">
    <text evidence="2">The sequence shown here is derived from an EMBL/GenBank/DDBJ whole genome shotgun (WGS) entry which is preliminary data.</text>
</comment>
<evidence type="ECO:0000259" key="1">
    <source>
        <dbReference type="Pfam" id="PF03358"/>
    </source>
</evidence>
<dbReference type="RefSeq" id="WP_147104208.1">
    <property type="nucleotide sequence ID" value="NZ_BJVJ01000010.1"/>
</dbReference>